<dbReference type="InterPro" id="IPR029068">
    <property type="entry name" value="Glyas_Bleomycin-R_OHBP_Dase"/>
</dbReference>
<dbReference type="SUPFAM" id="SSF54593">
    <property type="entry name" value="Glyoxalase/Bleomycin resistance protein/Dihydroxybiphenyl dioxygenase"/>
    <property type="match status" value="1"/>
</dbReference>
<evidence type="ECO:0000313" key="1">
    <source>
        <dbReference type="EMBL" id="SEP98024.1"/>
    </source>
</evidence>
<evidence type="ECO:0000313" key="2">
    <source>
        <dbReference type="Proteomes" id="UP000198634"/>
    </source>
</evidence>
<dbReference type="EMBL" id="FOEP01000003">
    <property type="protein sequence ID" value="SEP98024.1"/>
    <property type="molecule type" value="Genomic_DNA"/>
</dbReference>
<reference evidence="1 2" key="1">
    <citation type="submission" date="2016-10" db="EMBL/GenBank/DDBJ databases">
        <authorList>
            <person name="de Groot N.N."/>
        </authorList>
    </citation>
    <scope>NUCLEOTIDE SEQUENCE [LARGE SCALE GENOMIC DNA]</scope>
    <source>
        <strain evidence="1 2">DSM 22007</strain>
    </source>
</reference>
<proteinExistence type="predicted"/>
<sequence>MTFAPKDPVVWTEIRMSDLVKATAFYGTVLQNGMRITTDMGPTPMAVFPAAEQSGVAGNLVEGTHAAPGTGNIIHLAIPDTLAEVRKRVIAAGSTASDDDMTIPSGTFFYASDPDGKTTGFYRPKG</sequence>
<dbReference type="Proteomes" id="UP000198634">
    <property type="component" value="Unassembled WGS sequence"/>
</dbReference>
<dbReference type="AlphaFoldDB" id="A0A1H9CA40"/>
<evidence type="ECO:0008006" key="3">
    <source>
        <dbReference type="Google" id="ProtNLM"/>
    </source>
</evidence>
<dbReference type="Gene3D" id="3.10.180.10">
    <property type="entry name" value="2,3-Dihydroxybiphenyl 1,2-Dioxygenase, domain 1"/>
    <property type="match status" value="1"/>
</dbReference>
<gene>
    <name evidence="1" type="ORF">SAMN04488092_103179</name>
</gene>
<protein>
    <recommendedName>
        <fullName evidence="3">Enzyme related to lactoylglutathione lyase</fullName>
    </recommendedName>
</protein>
<name>A0A1H9CA40_9RHOB</name>
<keyword evidence="2" id="KW-1185">Reference proteome</keyword>
<organism evidence="1 2">
    <name type="scientific">Thalassovita taeanensis</name>
    <dbReference type="NCBI Taxonomy" id="657014"/>
    <lineage>
        <taxon>Bacteria</taxon>
        <taxon>Pseudomonadati</taxon>
        <taxon>Pseudomonadota</taxon>
        <taxon>Alphaproteobacteria</taxon>
        <taxon>Rhodobacterales</taxon>
        <taxon>Roseobacteraceae</taxon>
        <taxon>Thalassovita</taxon>
    </lineage>
</organism>
<dbReference type="STRING" id="657014.SAMN04488092_103179"/>
<accession>A0A1H9CA40</accession>